<evidence type="ECO:0000256" key="1">
    <source>
        <dbReference type="ARBA" id="ARBA00022801"/>
    </source>
</evidence>
<dbReference type="InterPro" id="IPR029052">
    <property type="entry name" value="Metallo-depent_PP-like"/>
</dbReference>
<dbReference type="PANTHER" id="PTHR30337">
    <property type="entry name" value="COMPONENT OF ATP-DEPENDENT DSDNA EXONUCLEASE"/>
    <property type="match status" value="1"/>
</dbReference>
<dbReference type="InterPro" id="IPR050535">
    <property type="entry name" value="DNA_Repair-Maintenance_Comp"/>
</dbReference>
<keyword evidence="1" id="KW-0378">Hydrolase</keyword>
<proteinExistence type="predicted"/>
<evidence type="ECO:0000259" key="2">
    <source>
        <dbReference type="Pfam" id="PF00149"/>
    </source>
</evidence>
<evidence type="ECO:0000313" key="4">
    <source>
        <dbReference type="Proteomes" id="UP001379533"/>
    </source>
</evidence>
<accession>A0ABZ2JXE8</accession>
<keyword evidence="3" id="KW-0269">Exonuclease</keyword>
<dbReference type="RefSeq" id="WP_394841652.1">
    <property type="nucleotide sequence ID" value="NZ_CP089982.1"/>
</dbReference>
<dbReference type="CDD" id="cd00840">
    <property type="entry name" value="MPP_Mre11_N"/>
    <property type="match status" value="1"/>
</dbReference>
<dbReference type="GO" id="GO:0004527">
    <property type="term" value="F:exonuclease activity"/>
    <property type="evidence" value="ECO:0007669"/>
    <property type="project" value="UniProtKB-KW"/>
</dbReference>
<keyword evidence="3" id="KW-0540">Nuclease</keyword>
<sequence>MKFVHAADLHIDSPLRGLTRYEGAPVERARRATREAFERVVALCLTEQAQFLVLAGDVFDGDWKDIGTGLYFVSQLARLRETACRVLLLRGNHDFELTKQLTYAEHVFEFGAAGSKRGKYTHLFEAEGVAFHGVSYAQKKVDKSLLPLYAPPVAGLLNVGVLHTNATGSRDHAAYAPCTVSELVAHGYDYWALGHVHSHAVLHEDPWVVYPGNTQGRSVREVGPKGCVLVESSGDRALDVRFMPTDTMRYFVEEVLLGPEDDTADLYEKVRHRLDDVVARAENSLAAVRLEIKGSCRAHAAIVAERESILGQIRADTIDRGGDVWLEKVKLSTSPAASIEALRAAKGLVAELLTWTDRLRGEDADTERLGLLRALEPLKKKLGRELEELEIVVEDEAWFAGVLDRAEALLAERLTSGAND</sequence>
<protein>
    <submittedName>
        <fullName evidence="3">DNA repair exonuclease</fullName>
    </submittedName>
</protein>
<reference evidence="3 4" key="1">
    <citation type="submission" date="2021-12" db="EMBL/GenBank/DDBJ databases">
        <title>Discovery of the Pendulisporaceae a myxobacterial family with distinct sporulation behavior and unique specialized metabolism.</title>
        <authorList>
            <person name="Garcia R."/>
            <person name="Popoff A."/>
            <person name="Bader C.D."/>
            <person name="Loehr J."/>
            <person name="Walesch S."/>
            <person name="Walt C."/>
            <person name="Boldt J."/>
            <person name="Bunk B."/>
            <person name="Haeckl F.J.F.P.J."/>
            <person name="Gunesch A.P."/>
            <person name="Birkelbach J."/>
            <person name="Nuebel U."/>
            <person name="Pietschmann T."/>
            <person name="Bach T."/>
            <person name="Mueller R."/>
        </authorList>
    </citation>
    <scope>NUCLEOTIDE SEQUENCE [LARGE SCALE GENOMIC DNA]</scope>
    <source>
        <strain evidence="3 4">MSr12523</strain>
    </source>
</reference>
<evidence type="ECO:0000313" key="3">
    <source>
        <dbReference type="EMBL" id="WXA91032.1"/>
    </source>
</evidence>
<dbReference type="InterPro" id="IPR041796">
    <property type="entry name" value="Mre11_N"/>
</dbReference>
<organism evidence="3 4">
    <name type="scientific">Pendulispora brunnea</name>
    <dbReference type="NCBI Taxonomy" id="2905690"/>
    <lineage>
        <taxon>Bacteria</taxon>
        <taxon>Pseudomonadati</taxon>
        <taxon>Myxococcota</taxon>
        <taxon>Myxococcia</taxon>
        <taxon>Myxococcales</taxon>
        <taxon>Sorangiineae</taxon>
        <taxon>Pendulisporaceae</taxon>
        <taxon>Pendulispora</taxon>
    </lineage>
</organism>
<name>A0ABZ2JXE8_9BACT</name>
<keyword evidence="4" id="KW-1185">Reference proteome</keyword>
<dbReference type="Pfam" id="PF00149">
    <property type="entry name" value="Metallophos"/>
    <property type="match status" value="1"/>
</dbReference>
<gene>
    <name evidence="3" type="ORF">LZC95_31835</name>
</gene>
<dbReference type="SUPFAM" id="SSF56300">
    <property type="entry name" value="Metallo-dependent phosphatases"/>
    <property type="match status" value="1"/>
</dbReference>
<feature type="domain" description="Calcineurin-like phosphoesterase" evidence="2">
    <location>
        <begin position="1"/>
        <end position="198"/>
    </location>
</feature>
<dbReference type="Gene3D" id="3.60.21.10">
    <property type="match status" value="1"/>
</dbReference>
<dbReference type="PANTHER" id="PTHR30337:SF7">
    <property type="entry name" value="PHOSPHOESTERASE"/>
    <property type="match status" value="1"/>
</dbReference>
<dbReference type="InterPro" id="IPR014576">
    <property type="entry name" value="Pesterase_YhaO"/>
</dbReference>
<dbReference type="EMBL" id="CP089982">
    <property type="protein sequence ID" value="WXA91032.1"/>
    <property type="molecule type" value="Genomic_DNA"/>
</dbReference>
<dbReference type="Proteomes" id="UP001379533">
    <property type="component" value="Chromosome"/>
</dbReference>
<dbReference type="InterPro" id="IPR004843">
    <property type="entry name" value="Calcineurin-like_PHP"/>
</dbReference>
<dbReference type="PIRSF" id="PIRSF033091">
    <property type="entry name" value="Pesterase_YhaO"/>
    <property type="match status" value="1"/>
</dbReference>